<evidence type="ECO:0000256" key="1">
    <source>
        <dbReference type="ARBA" id="ARBA00001933"/>
    </source>
</evidence>
<evidence type="ECO:0000256" key="4">
    <source>
        <dbReference type="RuleBase" id="RU004504"/>
    </source>
</evidence>
<protein>
    <submittedName>
        <fullName evidence="6">Probable class-V aminotransferase</fullName>
    </submittedName>
</protein>
<dbReference type="Gene3D" id="3.40.640.10">
    <property type="entry name" value="Type I PLP-dependent aspartate aminotransferase-like (Major domain)"/>
    <property type="match status" value="1"/>
</dbReference>
<organism evidence="6">
    <name type="scientific">uncultured Thermomicrobiales bacterium</name>
    <dbReference type="NCBI Taxonomy" id="1645740"/>
    <lineage>
        <taxon>Bacteria</taxon>
        <taxon>Pseudomonadati</taxon>
        <taxon>Thermomicrobiota</taxon>
        <taxon>Thermomicrobia</taxon>
        <taxon>Thermomicrobiales</taxon>
        <taxon>environmental samples</taxon>
    </lineage>
</organism>
<dbReference type="SUPFAM" id="SSF53383">
    <property type="entry name" value="PLP-dependent transferases"/>
    <property type="match status" value="1"/>
</dbReference>
<evidence type="ECO:0000256" key="2">
    <source>
        <dbReference type="ARBA" id="ARBA00022898"/>
    </source>
</evidence>
<keyword evidence="2" id="KW-0663">Pyridoxal phosphate</keyword>
<dbReference type="AlphaFoldDB" id="A0A6J4VS76"/>
<dbReference type="InterPro" id="IPR015422">
    <property type="entry name" value="PyrdxlP-dep_Trfase_small"/>
</dbReference>
<accession>A0A6J4VS76</accession>
<dbReference type="PANTHER" id="PTHR43586">
    <property type="entry name" value="CYSTEINE DESULFURASE"/>
    <property type="match status" value="1"/>
</dbReference>
<keyword evidence="6" id="KW-0808">Transferase</keyword>
<dbReference type="Gene3D" id="3.90.1150.10">
    <property type="entry name" value="Aspartate Aminotransferase, domain 1"/>
    <property type="match status" value="1"/>
</dbReference>
<dbReference type="EMBL" id="CADCWL010000244">
    <property type="protein sequence ID" value="CAA9583918.1"/>
    <property type="molecule type" value="Genomic_DNA"/>
</dbReference>
<sequence length="406" mass="42918">MTAPTVAPAAPVPDLVPEIDRLRAETPGCAEVAHFNHAGSSLMPQPVLDALLGHLDREARIGGYEAEDEAAERIGAVYASIAGLIGAAPDEIAIVENATRAWDMAFYAIPLDPGDRILTSVAEYGSNALAFLQVAARGVRVEVVPNDADGQLSVEALVGMLDDRVRLVAVTHMPTNGGLLQPAAAIGRLAREAGALFLLDACQTVGQLPIDVEAVGCDILSATSRKFLRGPRGVGFLYVRRSLIDRLTPPFLDIRAAEWTAPTAFALHPTARRFENWESNVAGKLGLGAAVDYAQALGLNAIWARVRAQAARLRERLAAIPGVAVRDLGAVKGGIVTFTVAGVEPAAVQTALRAEAINVSVSGASSTRWDMEARGLVGLVRASVHYLTTDEEILRLADAVARQARR</sequence>
<comment type="cofactor">
    <cofactor evidence="1 4">
        <name>pyridoxal 5'-phosphate</name>
        <dbReference type="ChEBI" id="CHEBI:597326"/>
    </cofactor>
</comment>
<dbReference type="InterPro" id="IPR020578">
    <property type="entry name" value="Aminotrans_V_PyrdxlP_BS"/>
</dbReference>
<dbReference type="PANTHER" id="PTHR43586:SF24">
    <property type="entry name" value="BLR4730 PROTEIN"/>
    <property type="match status" value="1"/>
</dbReference>
<evidence type="ECO:0000256" key="3">
    <source>
        <dbReference type="RuleBase" id="RU004075"/>
    </source>
</evidence>
<comment type="similarity">
    <text evidence="3">Belongs to the class-V pyridoxal-phosphate-dependent aminotransferase family.</text>
</comment>
<dbReference type="InterPro" id="IPR000192">
    <property type="entry name" value="Aminotrans_V_dom"/>
</dbReference>
<dbReference type="GO" id="GO:0008483">
    <property type="term" value="F:transaminase activity"/>
    <property type="evidence" value="ECO:0007669"/>
    <property type="project" value="UniProtKB-KW"/>
</dbReference>
<dbReference type="PROSITE" id="PS00595">
    <property type="entry name" value="AA_TRANSFER_CLASS_5"/>
    <property type="match status" value="1"/>
</dbReference>
<gene>
    <name evidence="6" type="ORF">AVDCRST_MAG19-4423</name>
</gene>
<proteinExistence type="inferred from homology"/>
<dbReference type="Pfam" id="PF00266">
    <property type="entry name" value="Aminotran_5"/>
    <property type="match status" value="1"/>
</dbReference>
<reference evidence="6" key="1">
    <citation type="submission" date="2020-02" db="EMBL/GenBank/DDBJ databases">
        <authorList>
            <person name="Meier V. D."/>
        </authorList>
    </citation>
    <scope>NUCLEOTIDE SEQUENCE</scope>
    <source>
        <strain evidence="6">AVDCRST_MAG19</strain>
    </source>
</reference>
<keyword evidence="6" id="KW-0032">Aminotransferase</keyword>
<evidence type="ECO:0000259" key="5">
    <source>
        <dbReference type="Pfam" id="PF00266"/>
    </source>
</evidence>
<name>A0A6J4VS76_9BACT</name>
<feature type="domain" description="Aminotransferase class V" evidence="5">
    <location>
        <begin position="36"/>
        <end position="396"/>
    </location>
</feature>
<dbReference type="InterPro" id="IPR015424">
    <property type="entry name" value="PyrdxlP-dep_Trfase"/>
</dbReference>
<evidence type="ECO:0000313" key="6">
    <source>
        <dbReference type="EMBL" id="CAA9583918.1"/>
    </source>
</evidence>
<dbReference type="InterPro" id="IPR015421">
    <property type="entry name" value="PyrdxlP-dep_Trfase_major"/>
</dbReference>